<reference evidence="2" key="1">
    <citation type="journal article" date="2020" name="Stud. Mycol.">
        <title>101 Dothideomycetes genomes: a test case for predicting lifestyles and emergence of pathogens.</title>
        <authorList>
            <person name="Haridas S."/>
            <person name="Albert R."/>
            <person name="Binder M."/>
            <person name="Bloem J."/>
            <person name="Labutti K."/>
            <person name="Salamov A."/>
            <person name="Andreopoulos B."/>
            <person name="Baker S."/>
            <person name="Barry K."/>
            <person name="Bills G."/>
            <person name="Bluhm B."/>
            <person name="Cannon C."/>
            <person name="Castanera R."/>
            <person name="Culley D."/>
            <person name="Daum C."/>
            <person name="Ezra D."/>
            <person name="Gonzalez J."/>
            <person name="Henrissat B."/>
            <person name="Kuo A."/>
            <person name="Liang C."/>
            <person name="Lipzen A."/>
            <person name="Lutzoni F."/>
            <person name="Magnuson J."/>
            <person name="Mondo S."/>
            <person name="Nolan M."/>
            <person name="Ohm R."/>
            <person name="Pangilinan J."/>
            <person name="Park H.-J."/>
            <person name="Ramirez L."/>
            <person name="Alfaro M."/>
            <person name="Sun H."/>
            <person name="Tritt A."/>
            <person name="Yoshinaga Y."/>
            <person name="Zwiers L.-H."/>
            <person name="Turgeon B."/>
            <person name="Goodwin S."/>
            <person name="Spatafora J."/>
            <person name="Crous P."/>
            <person name="Grigoriev I."/>
        </authorList>
    </citation>
    <scope>NUCLEOTIDE SEQUENCE</scope>
    <source>
        <strain evidence="2">CBS 379.55</strain>
    </source>
</reference>
<proteinExistence type="predicted"/>
<organism evidence="2 3">
    <name type="scientific">Westerdykella ornata</name>
    <dbReference type="NCBI Taxonomy" id="318751"/>
    <lineage>
        <taxon>Eukaryota</taxon>
        <taxon>Fungi</taxon>
        <taxon>Dikarya</taxon>
        <taxon>Ascomycota</taxon>
        <taxon>Pezizomycotina</taxon>
        <taxon>Dothideomycetes</taxon>
        <taxon>Pleosporomycetidae</taxon>
        <taxon>Pleosporales</taxon>
        <taxon>Sporormiaceae</taxon>
        <taxon>Westerdykella</taxon>
    </lineage>
</organism>
<evidence type="ECO:0000313" key="3">
    <source>
        <dbReference type="Proteomes" id="UP000800097"/>
    </source>
</evidence>
<feature type="region of interest" description="Disordered" evidence="1">
    <location>
        <begin position="166"/>
        <end position="185"/>
    </location>
</feature>
<feature type="region of interest" description="Disordered" evidence="1">
    <location>
        <begin position="126"/>
        <end position="161"/>
    </location>
</feature>
<name>A0A6A6JTH2_WESOR</name>
<keyword evidence="3" id="KW-1185">Reference proteome</keyword>
<feature type="compositionally biased region" description="Polar residues" evidence="1">
    <location>
        <begin position="234"/>
        <end position="245"/>
    </location>
</feature>
<dbReference type="RefSeq" id="XP_033657459.1">
    <property type="nucleotide sequence ID" value="XM_033799536.1"/>
</dbReference>
<sequence length="426" mass="47897">MPPIMNKQDEPCIINGFREDVSWEDGVDDPTFQICLLPGGHEIAFSFPMSWKCFNSMLYTDLEYFAQYLIAHRAKYYAHYCARGEIHKFDDVTLTLSKVYEVLAERCGEVEEIARYMANVLQKCHGGTRGSASPTVKQTGSPNTGTELSSESEYESVSSLKHASLAPPLAVPSGDHPSQSATLPVTPGLSAEEVCTKVHIVPLRDGEPLVFEIMPSPSKGREKGRAQNKPAPSGNVSPQRATSPDASILRAPDKDVRSRPHIASESGEKPAVLEKGHLRLKNCKTCQMQDEYMRSANPPRELKRVPVLDVAGLIANVEIRLLELRSPHRLPDPICETIEQVLYSETSKYCERSTTRNDMIFETVVFMRFWHEHVMEKGEFPDDVCYAIVDELIYESDDLLNLFSDLGRVRRRRFKEDFSARSRADG</sequence>
<dbReference type="EMBL" id="ML986485">
    <property type="protein sequence ID" value="KAF2279920.1"/>
    <property type="molecule type" value="Genomic_DNA"/>
</dbReference>
<evidence type="ECO:0000256" key="1">
    <source>
        <dbReference type="SAM" id="MobiDB-lite"/>
    </source>
</evidence>
<accession>A0A6A6JTH2</accession>
<feature type="compositionally biased region" description="Polar residues" evidence="1">
    <location>
        <begin position="130"/>
        <end position="146"/>
    </location>
</feature>
<protein>
    <submittedName>
        <fullName evidence="2">Uncharacterized protein</fullName>
    </submittedName>
</protein>
<dbReference type="Proteomes" id="UP000800097">
    <property type="component" value="Unassembled WGS sequence"/>
</dbReference>
<gene>
    <name evidence="2" type="ORF">EI97DRAFT_439017</name>
</gene>
<feature type="region of interest" description="Disordered" evidence="1">
    <location>
        <begin position="211"/>
        <end position="271"/>
    </location>
</feature>
<dbReference type="GeneID" id="54552711"/>
<feature type="compositionally biased region" description="Low complexity" evidence="1">
    <location>
        <begin position="147"/>
        <end position="159"/>
    </location>
</feature>
<dbReference type="AlphaFoldDB" id="A0A6A6JTH2"/>
<evidence type="ECO:0000313" key="2">
    <source>
        <dbReference type="EMBL" id="KAF2279920.1"/>
    </source>
</evidence>